<protein>
    <recommendedName>
        <fullName evidence="4">VanZ-like domain-containing protein</fullName>
    </recommendedName>
</protein>
<keyword evidence="1" id="KW-1133">Transmembrane helix</keyword>
<keyword evidence="1" id="KW-0472">Membrane</keyword>
<feature type="transmembrane region" description="Helical" evidence="1">
    <location>
        <begin position="75"/>
        <end position="92"/>
    </location>
</feature>
<evidence type="ECO:0000256" key="1">
    <source>
        <dbReference type="SAM" id="Phobius"/>
    </source>
</evidence>
<proteinExistence type="predicted"/>
<organism evidence="2 3">
    <name type="scientific">Phenylobacterium glaciei</name>
    <dbReference type="NCBI Taxonomy" id="2803784"/>
    <lineage>
        <taxon>Bacteria</taxon>
        <taxon>Pseudomonadati</taxon>
        <taxon>Pseudomonadota</taxon>
        <taxon>Alphaproteobacteria</taxon>
        <taxon>Caulobacterales</taxon>
        <taxon>Caulobacteraceae</taxon>
        <taxon>Phenylobacterium</taxon>
    </lineage>
</organism>
<evidence type="ECO:0000313" key="3">
    <source>
        <dbReference type="Proteomes" id="UP000622580"/>
    </source>
</evidence>
<dbReference type="AlphaFoldDB" id="A0A941D6M7"/>
<keyword evidence="3" id="KW-1185">Reference proteome</keyword>
<comment type="caution">
    <text evidence="2">The sequence shown here is derived from an EMBL/GenBank/DDBJ whole genome shotgun (WGS) entry which is preliminary data.</text>
</comment>
<sequence length="132" mass="14232">MTETPATTYPDTGLLAVLARLGFGLTLLAIFLASIAPGWLTPRLLHSHYLEHFAAFYVAACAGLAAMPRTHIRRIALGYLLFGLILAVTQYARGASLEVAIRNWVADAGGVVAALSPVVVERFRRLFAPRPS</sequence>
<evidence type="ECO:0008006" key="4">
    <source>
        <dbReference type="Google" id="ProtNLM"/>
    </source>
</evidence>
<feature type="transmembrane region" description="Helical" evidence="1">
    <location>
        <begin position="49"/>
        <end position="68"/>
    </location>
</feature>
<evidence type="ECO:0000313" key="2">
    <source>
        <dbReference type="EMBL" id="MBR7621703.1"/>
    </source>
</evidence>
<dbReference type="EMBL" id="JAGSGD010000002">
    <property type="protein sequence ID" value="MBR7621703.1"/>
    <property type="molecule type" value="Genomic_DNA"/>
</dbReference>
<keyword evidence="1" id="KW-0812">Transmembrane</keyword>
<reference evidence="2" key="1">
    <citation type="submission" date="2021-04" db="EMBL/GenBank/DDBJ databases">
        <title>Draft genome assembly of strain Phenylobacterium sp. 20VBR1 using MiniION and Illumina platforms.</title>
        <authorList>
            <person name="Thomas F.A."/>
            <person name="Krishnan K.P."/>
            <person name="Sinha R.K."/>
        </authorList>
    </citation>
    <scope>NUCLEOTIDE SEQUENCE</scope>
    <source>
        <strain evidence="2">20VBR1</strain>
    </source>
</reference>
<dbReference type="Proteomes" id="UP000622580">
    <property type="component" value="Unassembled WGS sequence"/>
</dbReference>
<accession>A0A941D6M7</accession>
<dbReference type="RefSeq" id="WP_215343210.1">
    <property type="nucleotide sequence ID" value="NZ_JAGSGD010000002.1"/>
</dbReference>
<feature type="transmembrane region" description="Helical" evidence="1">
    <location>
        <begin position="12"/>
        <end position="37"/>
    </location>
</feature>
<name>A0A941D6M7_9CAUL</name>
<gene>
    <name evidence="2" type="ORF">JKL49_20090</name>
</gene>